<evidence type="ECO:0000313" key="7">
    <source>
        <dbReference type="Proteomes" id="UP000562027"/>
    </source>
</evidence>
<dbReference type="GO" id="GO:0030163">
    <property type="term" value="P:protein catabolic process"/>
    <property type="evidence" value="ECO:0007669"/>
    <property type="project" value="UniProtKB-UniRule"/>
</dbReference>
<keyword evidence="2 4" id="KW-0808">Transferase</keyword>
<evidence type="ECO:0000256" key="3">
    <source>
        <dbReference type="ARBA" id="ARBA00023315"/>
    </source>
</evidence>
<dbReference type="InterPro" id="IPR042203">
    <property type="entry name" value="Leu/Phe-tRNA_Trfase_C"/>
</dbReference>
<dbReference type="EMBL" id="JACHLP010000001">
    <property type="protein sequence ID" value="MBB4841680.1"/>
    <property type="molecule type" value="Genomic_DNA"/>
</dbReference>
<evidence type="ECO:0000256" key="2">
    <source>
        <dbReference type="ARBA" id="ARBA00022679"/>
    </source>
</evidence>
<evidence type="ECO:0000256" key="5">
    <source>
        <dbReference type="SAM" id="MobiDB-lite"/>
    </source>
</evidence>
<comment type="function">
    <text evidence="4">Functions in the N-end rule pathway of protein degradation where it conjugates Leu, Phe and, less efficiently, Met from aminoacyl-tRNAs to the N-termini of proteins containing an N-terminal arginine or lysine.</text>
</comment>
<dbReference type="InterPro" id="IPR016181">
    <property type="entry name" value="Acyl_CoA_acyltransferase"/>
</dbReference>
<dbReference type="RefSeq" id="WP_246448093.1">
    <property type="nucleotide sequence ID" value="NZ_JACHLP010000001.1"/>
</dbReference>
<dbReference type="GO" id="GO:0008914">
    <property type="term" value="F:leucyl-tRNA--protein transferase activity"/>
    <property type="evidence" value="ECO:0007669"/>
    <property type="project" value="UniProtKB-UniRule"/>
</dbReference>
<dbReference type="PANTHER" id="PTHR30098">
    <property type="entry name" value="LEUCYL/PHENYLALANYL-TRNA--PROTEIN TRANSFERASE"/>
    <property type="match status" value="1"/>
</dbReference>
<feature type="region of interest" description="Disordered" evidence="5">
    <location>
        <begin position="1"/>
        <end position="27"/>
    </location>
</feature>
<dbReference type="Gene3D" id="3.40.630.70">
    <property type="entry name" value="Leucyl/phenylalanyl-tRNA-protein transferase, C-terminal domain"/>
    <property type="match status" value="1"/>
</dbReference>
<sequence length="255" mass="28276">MRSKMIDWLDDTPTNFPPSGRALGPDSEAPGLLAAGGDLSIARLQAAYSRGIFPWYGPDQPPLWWAPDPRMVLQTDNFKLSRSLRKTLAHFVRSSSCEIRIDSARAEVLAACANAPREGQSGTWILPEMQQAYLAWAEQSGCVHSIETWMDGELVGGLYGINLGRMFFGESMFMRRSDASKIALAALVCLCRQFDIPWIDCQQNTRHLASLGAAEVPRQLFETHLASVCQQAQPGPWTYHPSLWTQLGGSFADPY</sequence>
<keyword evidence="1 4" id="KW-0963">Cytoplasm</keyword>
<comment type="subcellular location">
    <subcellularLocation>
        <location evidence="4">Cytoplasm</location>
    </subcellularLocation>
</comment>
<dbReference type="AlphaFoldDB" id="A0A840L098"/>
<gene>
    <name evidence="4" type="primary">aat</name>
    <name evidence="6" type="ORF">HNP55_000175</name>
</gene>
<keyword evidence="7" id="KW-1185">Reference proteome</keyword>
<dbReference type="Gene3D" id="3.30.70.3550">
    <property type="entry name" value="Leucyl/phenylalanyl-tRNA-protein transferase, N-terminal domain"/>
    <property type="match status" value="1"/>
</dbReference>
<dbReference type="HAMAP" id="MF_00688">
    <property type="entry name" value="Leu_Phe_trans"/>
    <property type="match status" value="1"/>
</dbReference>
<dbReference type="Pfam" id="PF03588">
    <property type="entry name" value="Leu_Phe_trans"/>
    <property type="match status" value="1"/>
</dbReference>
<name>A0A840L098_9BURK</name>
<dbReference type="NCBIfam" id="TIGR00667">
    <property type="entry name" value="aat"/>
    <property type="match status" value="1"/>
</dbReference>
<evidence type="ECO:0000256" key="1">
    <source>
        <dbReference type="ARBA" id="ARBA00022490"/>
    </source>
</evidence>
<reference evidence="6 7" key="1">
    <citation type="submission" date="2020-08" db="EMBL/GenBank/DDBJ databases">
        <title>Functional genomics of gut bacteria from endangered species of beetles.</title>
        <authorList>
            <person name="Carlos-Shanley C."/>
        </authorList>
    </citation>
    <scope>NUCLEOTIDE SEQUENCE [LARGE SCALE GENOMIC DNA]</scope>
    <source>
        <strain evidence="6 7">S00239</strain>
    </source>
</reference>
<dbReference type="InterPro" id="IPR004616">
    <property type="entry name" value="Leu/Phe-tRNA_Trfase"/>
</dbReference>
<comment type="catalytic activity">
    <reaction evidence="4">
        <text>N-terminal L-lysyl-[protein] + L-leucyl-tRNA(Leu) = N-terminal L-leucyl-L-lysyl-[protein] + tRNA(Leu) + H(+)</text>
        <dbReference type="Rhea" id="RHEA:12340"/>
        <dbReference type="Rhea" id="RHEA-COMP:9613"/>
        <dbReference type="Rhea" id="RHEA-COMP:9622"/>
        <dbReference type="Rhea" id="RHEA-COMP:12670"/>
        <dbReference type="Rhea" id="RHEA-COMP:12671"/>
        <dbReference type="ChEBI" id="CHEBI:15378"/>
        <dbReference type="ChEBI" id="CHEBI:65249"/>
        <dbReference type="ChEBI" id="CHEBI:78442"/>
        <dbReference type="ChEBI" id="CHEBI:78494"/>
        <dbReference type="ChEBI" id="CHEBI:133043"/>
        <dbReference type="EC" id="2.3.2.6"/>
    </reaction>
</comment>
<comment type="caution">
    <text evidence="6">The sequence shown here is derived from an EMBL/GenBank/DDBJ whole genome shotgun (WGS) entry which is preliminary data.</text>
</comment>
<dbReference type="InterPro" id="IPR042221">
    <property type="entry name" value="Leu/Phe-tRNA_Trfase_N"/>
</dbReference>
<comment type="catalytic activity">
    <reaction evidence="4">
        <text>N-terminal L-arginyl-[protein] + L-leucyl-tRNA(Leu) = N-terminal L-leucyl-L-arginyl-[protein] + tRNA(Leu) + H(+)</text>
        <dbReference type="Rhea" id="RHEA:50416"/>
        <dbReference type="Rhea" id="RHEA-COMP:9613"/>
        <dbReference type="Rhea" id="RHEA-COMP:9622"/>
        <dbReference type="Rhea" id="RHEA-COMP:12672"/>
        <dbReference type="Rhea" id="RHEA-COMP:12673"/>
        <dbReference type="ChEBI" id="CHEBI:15378"/>
        <dbReference type="ChEBI" id="CHEBI:64719"/>
        <dbReference type="ChEBI" id="CHEBI:78442"/>
        <dbReference type="ChEBI" id="CHEBI:78494"/>
        <dbReference type="ChEBI" id="CHEBI:133044"/>
        <dbReference type="EC" id="2.3.2.6"/>
    </reaction>
</comment>
<protein>
    <recommendedName>
        <fullName evidence="4">Leucyl/phenylalanyl-tRNA--protein transferase</fullName>
        <ecNumber evidence="4">2.3.2.6</ecNumber>
    </recommendedName>
    <alternativeName>
        <fullName evidence="4">L/F-transferase</fullName>
    </alternativeName>
    <alternativeName>
        <fullName evidence="4">Leucyltransferase</fullName>
    </alternativeName>
    <alternativeName>
        <fullName evidence="4">Phenyalanyltransferase</fullName>
    </alternativeName>
</protein>
<proteinExistence type="inferred from homology"/>
<evidence type="ECO:0000256" key="4">
    <source>
        <dbReference type="HAMAP-Rule" id="MF_00688"/>
    </source>
</evidence>
<dbReference type="SUPFAM" id="SSF55729">
    <property type="entry name" value="Acyl-CoA N-acyltransferases (Nat)"/>
    <property type="match status" value="1"/>
</dbReference>
<comment type="similarity">
    <text evidence="4">Belongs to the L/F-transferase family.</text>
</comment>
<dbReference type="GO" id="GO:0005737">
    <property type="term" value="C:cytoplasm"/>
    <property type="evidence" value="ECO:0007669"/>
    <property type="project" value="UniProtKB-SubCell"/>
</dbReference>
<keyword evidence="3 4" id="KW-0012">Acyltransferase</keyword>
<comment type="catalytic activity">
    <reaction evidence="4">
        <text>L-phenylalanyl-tRNA(Phe) + an N-terminal L-alpha-aminoacyl-[protein] = an N-terminal L-phenylalanyl-L-alpha-aminoacyl-[protein] + tRNA(Phe)</text>
        <dbReference type="Rhea" id="RHEA:43632"/>
        <dbReference type="Rhea" id="RHEA-COMP:9668"/>
        <dbReference type="Rhea" id="RHEA-COMP:9699"/>
        <dbReference type="Rhea" id="RHEA-COMP:10636"/>
        <dbReference type="Rhea" id="RHEA-COMP:10637"/>
        <dbReference type="ChEBI" id="CHEBI:78442"/>
        <dbReference type="ChEBI" id="CHEBI:78531"/>
        <dbReference type="ChEBI" id="CHEBI:78597"/>
        <dbReference type="ChEBI" id="CHEBI:83561"/>
        <dbReference type="EC" id="2.3.2.6"/>
    </reaction>
</comment>
<dbReference type="Proteomes" id="UP000562027">
    <property type="component" value="Unassembled WGS sequence"/>
</dbReference>
<dbReference type="PANTHER" id="PTHR30098:SF2">
    <property type="entry name" value="LEUCYL_PHENYLALANYL-TRNA--PROTEIN TRANSFERASE"/>
    <property type="match status" value="1"/>
</dbReference>
<dbReference type="EC" id="2.3.2.6" evidence="4"/>
<organism evidence="6 7">
    <name type="scientific">Roseateles oligotrophus</name>
    <dbReference type="NCBI Taxonomy" id="1769250"/>
    <lineage>
        <taxon>Bacteria</taxon>
        <taxon>Pseudomonadati</taxon>
        <taxon>Pseudomonadota</taxon>
        <taxon>Betaproteobacteria</taxon>
        <taxon>Burkholderiales</taxon>
        <taxon>Sphaerotilaceae</taxon>
        <taxon>Roseateles</taxon>
    </lineage>
</organism>
<evidence type="ECO:0000313" key="6">
    <source>
        <dbReference type="EMBL" id="MBB4841680.1"/>
    </source>
</evidence>
<accession>A0A840L098</accession>